<feature type="transmembrane region" description="Helical" evidence="9">
    <location>
        <begin position="238"/>
        <end position="259"/>
    </location>
</feature>
<comment type="subcellular location">
    <subcellularLocation>
        <location evidence="1 9">Cell membrane</location>
        <topology evidence="1 9">Multi-pass membrane protein</topology>
    </subcellularLocation>
</comment>
<dbReference type="EMBL" id="LGKO01000005">
    <property type="protein sequence ID" value="KPL82959.1"/>
    <property type="molecule type" value="Genomic_DNA"/>
</dbReference>
<dbReference type="SUPFAM" id="SSF161098">
    <property type="entry name" value="MetI-like"/>
    <property type="match status" value="1"/>
</dbReference>
<keyword evidence="4" id="KW-1003">Cell membrane</keyword>
<dbReference type="GO" id="GO:0005886">
    <property type="term" value="C:plasma membrane"/>
    <property type="evidence" value="ECO:0007669"/>
    <property type="project" value="UniProtKB-SubCell"/>
</dbReference>
<feature type="transmembrane region" description="Helical" evidence="9">
    <location>
        <begin position="134"/>
        <end position="156"/>
    </location>
</feature>
<proteinExistence type="inferred from homology"/>
<evidence type="ECO:0000256" key="7">
    <source>
        <dbReference type="ARBA" id="ARBA00022989"/>
    </source>
</evidence>
<keyword evidence="5" id="KW-0762">Sugar transport</keyword>
<evidence type="ECO:0000256" key="2">
    <source>
        <dbReference type="ARBA" id="ARBA00009047"/>
    </source>
</evidence>
<gene>
    <name evidence="11" type="ORF">SE15_12040</name>
</gene>
<dbReference type="PANTHER" id="PTHR32243:SF50">
    <property type="entry name" value="MALTOSE_MALTODEXTRIN TRANSPORT SYSTEM PERMEASE PROTEIN MALG"/>
    <property type="match status" value="1"/>
</dbReference>
<evidence type="ECO:0000256" key="5">
    <source>
        <dbReference type="ARBA" id="ARBA00022597"/>
    </source>
</evidence>
<feature type="transmembrane region" description="Helical" evidence="9">
    <location>
        <begin position="185"/>
        <end position="206"/>
    </location>
</feature>
<dbReference type="AlphaFoldDB" id="A0A0P6Y1V7"/>
<keyword evidence="6 9" id="KW-0812">Transmembrane</keyword>
<name>A0A0P6Y1V7_9CHLR</name>
<accession>A0A0P6Y1V7</accession>
<dbReference type="Proteomes" id="UP000050544">
    <property type="component" value="Unassembled WGS sequence"/>
</dbReference>
<comment type="similarity">
    <text evidence="2">Belongs to the binding-protein-dependent transport system permease family. MalFG subfamily.</text>
</comment>
<evidence type="ECO:0000313" key="11">
    <source>
        <dbReference type="EMBL" id="KPL82959.1"/>
    </source>
</evidence>
<dbReference type="InterPro" id="IPR000515">
    <property type="entry name" value="MetI-like"/>
</dbReference>
<evidence type="ECO:0000256" key="1">
    <source>
        <dbReference type="ARBA" id="ARBA00004651"/>
    </source>
</evidence>
<dbReference type="InterPro" id="IPR035906">
    <property type="entry name" value="MetI-like_sf"/>
</dbReference>
<dbReference type="PROSITE" id="PS50928">
    <property type="entry name" value="ABC_TM1"/>
    <property type="match status" value="1"/>
</dbReference>
<dbReference type="PATRIC" id="fig|869279.4.peg.2030"/>
<reference evidence="11 12" key="1">
    <citation type="submission" date="2015-07" db="EMBL/GenBank/DDBJ databases">
        <title>Whole genome sequence of Thermanaerothrix daxensis DSM 23592.</title>
        <authorList>
            <person name="Hemp J."/>
            <person name="Ward L.M."/>
            <person name="Pace L.A."/>
            <person name="Fischer W.W."/>
        </authorList>
    </citation>
    <scope>NUCLEOTIDE SEQUENCE [LARGE SCALE GENOMIC DNA]</scope>
    <source>
        <strain evidence="11 12">GNS-1</strain>
    </source>
</reference>
<evidence type="ECO:0000256" key="4">
    <source>
        <dbReference type="ARBA" id="ARBA00022475"/>
    </source>
</evidence>
<dbReference type="STRING" id="869279.SE15_12040"/>
<evidence type="ECO:0000259" key="10">
    <source>
        <dbReference type="PROSITE" id="PS50928"/>
    </source>
</evidence>
<keyword evidence="7 9" id="KW-1133">Transmembrane helix</keyword>
<dbReference type="Gene3D" id="1.10.3720.10">
    <property type="entry name" value="MetI-like"/>
    <property type="match status" value="1"/>
</dbReference>
<evidence type="ECO:0000256" key="8">
    <source>
        <dbReference type="ARBA" id="ARBA00023136"/>
    </source>
</evidence>
<dbReference type="Pfam" id="PF00528">
    <property type="entry name" value="BPD_transp_1"/>
    <property type="match status" value="1"/>
</dbReference>
<dbReference type="InterPro" id="IPR050901">
    <property type="entry name" value="BP-dep_ABC_trans_perm"/>
</dbReference>
<protein>
    <submittedName>
        <fullName evidence="11">ABC transporter</fullName>
    </submittedName>
</protein>
<feature type="domain" description="ABC transmembrane type-1" evidence="10">
    <location>
        <begin position="69"/>
        <end position="260"/>
    </location>
</feature>
<feature type="transmembrane region" description="Helical" evidence="9">
    <location>
        <begin position="68"/>
        <end position="94"/>
    </location>
</feature>
<keyword evidence="12" id="KW-1185">Reference proteome</keyword>
<evidence type="ECO:0000256" key="9">
    <source>
        <dbReference type="RuleBase" id="RU363032"/>
    </source>
</evidence>
<comment type="caution">
    <text evidence="11">The sequence shown here is derived from an EMBL/GenBank/DDBJ whole genome shotgun (WGS) entry which is preliminary data.</text>
</comment>
<dbReference type="PANTHER" id="PTHR32243">
    <property type="entry name" value="MALTOSE TRANSPORT SYSTEM PERMEASE-RELATED"/>
    <property type="match status" value="1"/>
</dbReference>
<evidence type="ECO:0000313" key="12">
    <source>
        <dbReference type="Proteomes" id="UP000050544"/>
    </source>
</evidence>
<keyword evidence="8 9" id="KW-0472">Membrane</keyword>
<dbReference type="CDD" id="cd06261">
    <property type="entry name" value="TM_PBP2"/>
    <property type="match status" value="1"/>
</dbReference>
<dbReference type="GO" id="GO:0055085">
    <property type="term" value="P:transmembrane transport"/>
    <property type="evidence" value="ECO:0007669"/>
    <property type="project" value="InterPro"/>
</dbReference>
<keyword evidence="3 9" id="KW-0813">Transport</keyword>
<evidence type="ECO:0000256" key="3">
    <source>
        <dbReference type="ARBA" id="ARBA00022448"/>
    </source>
</evidence>
<sequence length="275" mass="30367">MLIHLGLIAACIIAVYPVLRVVTISLRPNDTLLTTSLRIIPENATLDNYKEVLFGAPEKNRKSDFFLWLWNSLSIVMVTSIASVTLAATSAYAFSRFRFPGRNAGLIFLFTTQMIPAGMLLLPLFIMLAKLQMINTSLGLIIAYSVSSVPLTIWTLKGYYDTIPVDLEEAALIDGASRLRTFTQIILPLSSPALAIAFLFSFMGGWSEYLVARVVLQKNEMYTWPLGIFTYAQQFTVAWGKFAAASVLIAIPVMALFLYSSKWLISGLTLGSVKG</sequence>
<evidence type="ECO:0000256" key="6">
    <source>
        <dbReference type="ARBA" id="ARBA00022692"/>
    </source>
</evidence>
<organism evidence="11 12">
    <name type="scientific">Thermanaerothrix daxensis</name>
    <dbReference type="NCBI Taxonomy" id="869279"/>
    <lineage>
        <taxon>Bacteria</taxon>
        <taxon>Bacillati</taxon>
        <taxon>Chloroflexota</taxon>
        <taxon>Anaerolineae</taxon>
        <taxon>Anaerolineales</taxon>
        <taxon>Anaerolineaceae</taxon>
        <taxon>Thermanaerothrix</taxon>
    </lineage>
</organism>
<feature type="transmembrane region" description="Helical" evidence="9">
    <location>
        <begin position="106"/>
        <end position="128"/>
    </location>
</feature>